<evidence type="ECO:0000256" key="1">
    <source>
        <dbReference type="SAM" id="MobiDB-lite"/>
    </source>
</evidence>
<proteinExistence type="predicted"/>
<feature type="transmembrane region" description="Helical" evidence="2">
    <location>
        <begin position="32"/>
        <end position="50"/>
    </location>
</feature>
<evidence type="ECO:0000313" key="4">
    <source>
        <dbReference type="Proteomes" id="UP000277580"/>
    </source>
</evidence>
<dbReference type="OrthoDB" id="4502894at2759"/>
<dbReference type="Proteomes" id="UP000277580">
    <property type="component" value="Unassembled WGS sequence"/>
</dbReference>
<accession>A0A3N4L6J2</accession>
<dbReference type="InParanoid" id="A0A3N4L6J2"/>
<evidence type="ECO:0000313" key="3">
    <source>
        <dbReference type="EMBL" id="RPB17099.1"/>
    </source>
</evidence>
<protein>
    <submittedName>
        <fullName evidence="3">Uncharacterized protein</fullName>
    </submittedName>
</protein>
<dbReference type="EMBL" id="ML119107">
    <property type="protein sequence ID" value="RPB17099.1"/>
    <property type="molecule type" value="Genomic_DNA"/>
</dbReference>
<feature type="transmembrane region" description="Helical" evidence="2">
    <location>
        <begin position="6"/>
        <end position="27"/>
    </location>
</feature>
<dbReference type="AlphaFoldDB" id="A0A3N4L6J2"/>
<feature type="region of interest" description="Disordered" evidence="1">
    <location>
        <begin position="139"/>
        <end position="176"/>
    </location>
</feature>
<gene>
    <name evidence="3" type="ORF">P167DRAFT_602230</name>
</gene>
<keyword evidence="2" id="KW-0472">Membrane</keyword>
<feature type="region of interest" description="Disordered" evidence="1">
    <location>
        <begin position="95"/>
        <end position="118"/>
    </location>
</feature>
<keyword evidence="4" id="KW-1185">Reference proteome</keyword>
<organism evidence="3 4">
    <name type="scientific">Morchella conica CCBAS932</name>
    <dbReference type="NCBI Taxonomy" id="1392247"/>
    <lineage>
        <taxon>Eukaryota</taxon>
        <taxon>Fungi</taxon>
        <taxon>Dikarya</taxon>
        <taxon>Ascomycota</taxon>
        <taxon>Pezizomycotina</taxon>
        <taxon>Pezizomycetes</taxon>
        <taxon>Pezizales</taxon>
        <taxon>Morchellaceae</taxon>
        <taxon>Morchella</taxon>
    </lineage>
</organism>
<feature type="transmembrane region" description="Helical" evidence="2">
    <location>
        <begin position="56"/>
        <end position="77"/>
    </location>
</feature>
<keyword evidence="2" id="KW-1133">Transmembrane helix</keyword>
<reference evidence="3 4" key="1">
    <citation type="journal article" date="2018" name="Nat. Ecol. Evol.">
        <title>Pezizomycetes genomes reveal the molecular basis of ectomycorrhizal truffle lifestyle.</title>
        <authorList>
            <person name="Murat C."/>
            <person name="Payen T."/>
            <person name="Noel B."/>
            <person name="Kuo A."/>
            <person name="Morin E."/>
            <person name="Chen J."/>
            <person name="Kohler A."/>
            <person name="Krizsan K."/>
            <person name="Balestrini R."/>
            <person name="Da Silva C."/>
            <person name="Montanini B."/>
            <person name="Hainaut M."/>
            <person name="Levati E."/>
            <person name="Barry K.W."/>
            <person name="Belfiori B."/>
            <person name="Cichocki N."/>
            <person name="Clum A."/>
            <person name="Dockter R.B."/>
            <person name="Fauchery L."/>
            <person name="Guy J."/>
            <person name="Iotti M."/>
            <person name="Le Tacon F."/>
            <person name="Lindquist E.A."/>
            <person name="Lipzen A."/>
            <person name="Malagnac F."/>
            <person name="Mello A."/>
            <person name="Molinier V."/>
            <person name="Miyauchi S."/>
            <person name="Poulain J."/>
            <person name="Riccioni C."/>
            <person name="Rubini A."/>
            <person name="Sitrit Y."/>
            <person name="Splivallo R."/>
            <person name="Traeger S."/>
            <person name="Wang M."/>
            <person name="Zifcakova L."/>
            <person name="Wipf D."/>
            <person name="Zambonelli A."/>
            <person name="Paolocci F."/>
            <person name="Nowrousian M."/>
            <person name="Ottonello S."/>
            <person name="Baldrian P."/>
            <person name="Spatafora J.W."/>
            <person name="Henrissat B."/>
            <person name="Nagy L.G."/>
            <person name="Aury J.M."/>
            <person name="Wincker P."/>
            <person name="Grigoriev I.V."/>
            <person name="Bonfante P."/>
            <person name="Martin F.M."/>
        </authorList>
    </citation>
    <scope>NUCLEOTIDE SEQUENCE [LARGE SCALE GENOMIC DNA]</scope>
    <source>
        <strain evidence="3 4">CCBAS932</strain>
    </source>
</reference>
<keyword evidence="2" id="KW-0812">Transmembrane</keyword>
<evidence type="ECO:0000256" key="2">
    <source>
        <dbReference type="SAM" id="Phobius"/>
    </source>
</evidence>
<sequence>MTVLSVLSSIIFSPIILILRALSTLLLPATVIFRHVSYFLLFFFYLPFALLARLEAIYIFCGTAAIIGMIAGVLLGFTSHIFSGALGLHDETESITPSNLGRSKKRAPSQGYQSPIPVKQQSHTPMARMLFPPSIPTILEEEDEDSPILPGNRRRRGKAGNNVEAWFNGSDESSDL</sequence>
<name>A0A3N4L6J2_9PEZI</name>